<organism evidence="3 4">
    <name type="scientific">Catenuloplanes indicus</name>
    <dbReference type="NCBI Taxonomy" id="137267"/>
    <lineage>
        <taxon>Bacteria</taxon>
        <taxon>Bacillati</taxon>
        <taxon>Actinomycetota</taxon>
        <taxon>Actinomycetes</taxon>
        <taxon>Micromonosporales</taxon>
        <taxon>Micromonosporaceae</taxon>
        <taxon>Catenuloplanes</taxon>
    </lineage>
</organism>
<keyword evidence="2" id="KW-0812">Transmembrane</keyword>
<keyword evidence="2" id="KW-1133">Transmembrane helix</keyword>
<name>A0AAE3VSU5_9ACTN</name>
<dbReference type="EMBL" id="JAUSUZ010000001">
    <property type="protein sequence ID" value="MDQ0363628.1"/>
    <property type="molecule type" value="Genomic_DNA"/>
</dbReference>
<evidence type="ECO:0000256" key="2">
    <source>
        <dbReference type="SAM" id="Phobius"/>
    </source>
</evidence>
<dbReference type="AlphaFoldDB" id="A0AAE3VSU5"/>
<evidence type="ECO:0000256" key="1">
    <source>
        <dbReference type="SAM" id="MobiDB-lite"/>
    </source>
</evidence>
<gene>
    <name evidence="3" type="ORF">J2S42_000297</name>
</gene>
<evidence type="ECO:0000313" key="4">
    <source>
        <dbReference type="Proteomes" id="UP001240236"/>
    </source>
</evidence>
<comment type="caution">
    <text evidence="3">The sequence shown here is derived from an EMBL/GenBank/DDBJ whole genome shotgun (WGS) entry which is preliminary data.</text>
</comment>
<protein>
    <submittedName>
        <fullName evidence="3">Uncharacterized protein</fullName>
    </submittedName>
</protein>
<proteinExistence type="predicted"/>
<accession>A0AAE3VSU5</accession>
<keyword evidence="4" id="KW-1185">Reference proteome</keyword>
<dbReference type="RefSeq" id="WP_307234403.1">
    <property type="nucleotide sequence ID" value="NZ_JAUSUZ010000001.1"/>
</dbReference>
<evidence type="ECO:0000313" key="3">
    <source>
        <dbReference type="EMBL" id="MDQ0363628.1"/>
    </source>
</evidence>
<reference evidence="3 4" key="1">
    <citation type="submission" date="2023-07" db="EMBL/GenBank/DDBJ databases">
        <title>Sequencing the genomes of 1000 actinobacteria strains.</title>
        <authorList>
            <person name="Klenk H.-P."/>
        </authorList>
    </citation>
    <scope>NUCLEOTIDE SEQUENCE [LARGE SCALE GENOMIC DNA]</scope>
    <source>
        <strain evidence="3 4">DSM 44709</strain>
    </source>
</reference>
<dbReference type="Proteomes" id="UP001240236">
    <property type="component" value="Unassembled WGS sequence"/>
</dbReference>
<feature type="region of interest" description="Disordered" evidence="1">
    <location>
        <begin position="309"/>
        <end position="333"/>
    </location>
</feature>
<keyword evidence="2" id="KW-0472">Membrane</keyword>
<feature type="compositionally biased region" description="Polar residues" evidence="1">
    <location>
        <begin position="309"/>
        <end position="320"/>
    </location>
</feature>
<feature type="transmembrane region" description="Helical" evidence="2">
    <location>
        <begin position="208"/>
        <end position="232"/>
    </location>
</feature>
<sequence length="333" mass="34857">MPDDAYLSNDEDTGNKYAANVVDYGWDSVIPLAGAGKTIVEGSAKIWNDDDRQANIAEVAGGVADLGLNALAFAGDPLNWLITAGLSFVIDFFQPLEDALSLVTGNAERIEPHAKQWAAIGAALAPLAQSIRQAIDDDLIEWKGEDADAARKLLGEFADAVEATGNEAVDVGELLMLFSKLMAAAQALIIGIIAMVVEWALIEWAIAIGLAVPTAGASVAAAATATTVQIGVGTTRAVRIIDKVVRIIWKIGEVLGKIMPAGLIGKVGSSVVEFRKASATMSTVLQIAAHVAGDEETWRPVVAAVGATSWKNETTPSSGRSPEEIDDILDRSA</sequence>
<feature type="transmembrane region" description="Helical" evidence="2">
    <location>
        <begin position="181"/>
        <end position="202"/>
    </location>
</feature>